<keyword evidence="8" id="KW-0472">Membrane</keyword>
<dbReference type="AlphaFoldDB" id="I7M916"/>
<feature type="compositionally biased region" description="Basic and acidic residues" evidence="7">
    <location>
        <begin position="378"/>
        <end position="424"/>
    </location>
</feature>
<keyword evidence="5" id="KW-0862">Zinc</keyword>
<feature type="transmembrane region" description="Helical" evidence="8">
    <location>
        <begin position="194"/>
        <end position="215"/>
    </location>
</feature>
<dbReference type="InParanoid" id="I7M916"/>
<organism evidence="9 10">
    <name type="scientific">Tetrahymena thermophila (strain SB210)</name>
    <dbReference type="NCBI Taxonomy" id="312017"/>
    <lineage>
        <taxon>Eukaryota</taxon>
        <taxon>Sar</taxon>
        <taxon>Alveolata</taxon>
        <taxon>Ciliophora</taxon>
        <taxon>Intramacronucleata</taxon>
        <taxon>Oligohymenophorea</taxon>
        <taxon>Hymenostomatida</taxon>
        <taxon>Tetrahymenina</taxon>
        <taxon>Tetrahymenidae</taxon>
        <taxon>Tetrahymena</taxon>
    </lineage>
</organism>
<dbReference type="GO" id="GO:0071031">
    <property type="term" value="P:nuclear mRNA surveillance of mRNA 3'-end processing"/>
    <property type="evidence" value="ECO:0007669"/>
    <property type="project" value="TreeGrafter"/>
</dbReference>
<name>I7M916_TETTS</name>
<dbReference type="GO" id="GO:0071038">
    <property type="term" value="P:TRAMP-dependent tRNA surveillance pathway"/>
    <property type="evidence" value="ECO:0007669"/>
    <property type="project" value="TreeGrafter"/>
</dbReference>
<protein>
    <submittedName>
        <fullName evidence="9">Transmembrane protein, putative</fullName>
    </submittedName>
</protein>
<keyword evidence="8" id="KW-1133">Transmembrane helix</keyword>
<accession>I7M916</accession>
<keyword evidence="10" id="KW-1185">Reference proteome</keyword>
<feature type="transmembrane region" description="Helical" evidence="8">
    <location>
        <begin position="6"/>
        <end position="27"/>
    </location>
</feature>
<dbReference type="RefSeq" id="XP_001020771.2">
    <property type="nucleotide sequence ID" value="XM_001020771.2"/>
</dbReference>
<dbReference type="EMBL" id="GG662612">
    <property type="protein sequence ID" value="EAS00526.2"/>
    <property type="molecule type" value="Genomic_DNA"/>
</dbReference>
<evidence type="ECO:0000256" key="3">
    <source>
        <dbReference type="ARBA" id="ARBA00022737"/>
    </source>
</evidence>
<dbReference type="InterPro" id="IPR051644">
    <property type="entry name" value="TRAMP_AT-DNA-binding"/>
</dbReference>
<dbReference type="GO" id="GO:0071037">
    <property type="term" value="P:nuclear polyadenylation-dependent snRNA catabolic process"/>
    <property type="evidence" value="ECO:0007669"/>
    <property type="project" value="TreeGrafter"/>
</dbReference>
<dbReference type="GO" id="GO:0031499">
    <property type="term" value="C:TRAMP complex"/>
    <property type="evidence" value="ECO:0007669"/>
    <property type="project" value="TreeGrafter"/>
</dbReference>
<dbReference type="GO" id="GO:0003723">
    <property type="term" value="F:RNA binding"/>
    <property type="evidence" value="ECO:0007669"/>
    <property type="project" value="TreeGrafter"/>
</dbReference>
<keyword evidence="6" id="KW-0539">Nucleus</keyword>
<feature type="transmembrane region" description="Helical" evidence="8">
    <location>
        <begin position="283"/>
        <end position="304"/>
    </location>
</feature>
<keyword evidence="4" id="KW-0863">Zinc-finger</keyword>
<dbReference type="Proteomes" id="UP000009168">
    <property type="component" value="Unassembled WGS sequence"/>
</dbReference>
<dbReference type="PANTHER" id="PTHR46543">
    <property type="entry name" value="ZINC FINGER CCHC DOMAIN-CONTAINING PROTEIN 7"/>
    <property type="match status" value="1"/>
</dbReference>
<evidence type="ECO:0000256" key="4">
    <source>
        <dbReference type="ARBA" id="ARBA00022771"/>
    </source>
</evidence>
<evidence type="ECO:0000256" key="7">
    <source>
        <dbReference type="SAM" id="MobiDB-lite"/>
    </source>
</evidence>
<keyword evidence="2" id="KW-0479">Metal-binding</keyword>
<evidence type="ECO:0000256" key="5">
    <source>
        <dbReference type="ARBA" id="ARBA00022833"/>
    </source>
</evidence>
<proteinExistence type="predicted"/>
<feature type="region of interest" description="Disordered" evidence="7">
    <location>
        <begin position="361"/>
        <end position="424"/>
    </location>
</feature>
<dbReference type="GeneID" id="7845992"/>
<evidence type="ECO:0000256" key="1">
    <source>
        <dbReference type="ARBA" id="ARBA00004123"/>
    </source>
</evidence>
<feature type="compositionally biased region" description="Low complexity" evidence="7">
    <location>
        <begin position="361"/>
        <end position="373"/>
    </location>
</feature>
<reference evidence="10" key="1">
    <citation type="journal article" date="2006" name="PLoS Biol.">
        <title>Macronuclear genome sequence of the ciliate Tetrahymena thermophila, a model eukaryote.</title>
        <authorList>
            <person name="Eisen J.A."/>
            <person name="Coyne R.S."/>
            <person name="Wu M."/>
            <person name="Wu D."/>
            <person name="Thiagarajan M."/>
            <person name="Wortman J.R."/>
            <person name="Badger J.H."/>
            <person name="Ren Q."/>
            <person name="Amedeo P."/>
            <person name="Jones K.M."/>
            <person name="Tallon L.J."/>
            <person name="Delcher A.L."/>
            <person name="Salzberg S.L."/>
            <person name="Silva J.C."/>
            <person name="Haas B.J."/>
            <person name="Majoros W.H."/>
            <person name="Farzad M."/>
            <person name="Carlton J.M."/>
            <person name="Smith R.K. Jr."/>
            <person name="Garg J."/>
            <person name="Pearlman R.E."/>
            <person name="Karrer K.M."/>
            <person name="Sun L."/>
            <person name="Manning G."/>
            <person name="Elde N.C."/>
            <person name="Turkewitz A.P."/>
            <person name="Asai D.J."/>
            <person name="Wilkes D.E."/>
            <person name="Wang Y."/>
            <person name="Cai H."/>
            <person name="Collins K."/>
            <person name="Stewart B.A."/>
            <person name="Lee S.R."/>
            <person name="Wilamowska K."/>
            <person name="Weinberg Z."/>
            <person name="Ruzzo W.L."/>
            <person name="Wloga D."/>
            <person name="Gaertig J."/>
            <person name="Frankel J."/>
            <person name="Tsao C.-C."/>
            <person name="Gorovsky M.A."/>
            <person name="Keeling P.J."/>
            <person name="Waller R.F."/>
            <person name="Patron N.J."/>
            <person name="Cherry J.M."/>
            <person name="Stover N.A."/>
            <person name="Krieger C.J."/>
            <person name="del Toro C."/>
            <person name="Ryder H.F."/>
            <person name="Williamson S.C."/>
            <person name="Barbeau R.A."/>
            <person name="Hamilton E.P."/>
            <person name="Orias E."/>
        </authorList>
    </citation>
    <scope>NUCLEOTIDE SEQUENCE [LARGE SCALE GENOMIC DNA]</scope>
    <source>
        <strain evidence="10">SB210</strain>
    </source>
</reference>
<evidence type="ECO:0000256" key="2">
    <source>
        <dbReference type="ARBA" id="ARBA00022723"/>
    </source>
</evidence>
<evidence type="ECO:0000313" key="9">
    <source>
        <dbReference type="EMBL" id="EAS00526.2"/>
    </source>
</evidence>
<dbReference type="GO" id="GO:0071035">
    <property type="term" value="P:nuclear polyadenylation-dependent rRNA catabolic process"/>
    <property type="evidence" value="ECO:0007669"/>
    <property type="project" value="TreeGrafter"/>
</dbReference>
<gene>
    <name evidence="9" type="ORF">TTHERM_00408790</name>
</gene>
<feature type="transmembrane region" description="Helical" evidence="8">
    <location>
        <begin position="253"/>
        <end position="271"/>
    </location>
</feature>
<comment type="subcellular location">
    <subcellularLocation>
        <location evidence="1">Nucleus</location>
    </subcellularLocation>
</comment>
<feature type="region of interest" description="Disordered" evidence="7">
    <location>
        <begin position="444"/>
        <end position="474"/>
    </location>
</feature>
<dbReference type="GO" id="GO:0071039">
    <property type="term" value="P:nuclear polyadenylation-dependent CUT catabolic process"/>
    <property type="evidence" value="ECO:0007669"/>
    <property type="project" value="TreeGrafter"/>
</dbReference>
<evidence type="ECO:0000256" key="8">
    <source>
        <dbReference type="SAM" id="Phobius"/>
    </source>
</evidence>
<feature type="region of interest" description="Disordered" evidence="7">
    <location>
        <begin position="58"/>
        <end position="82"/>
    </location>
</feature>
<feature type="compositionally biased region" description="Low complexity" evidence="7">
    <location>
        <begin position="453"/>
        <end position="474"/>
    </location>
</feature>
<dbReference type="GO" id="GO:0071036">
    <property type="term" value="P:nuclear polyadenylation-dependent snoRNA catabolic process"/>
    <property type="evidence" value="ECO:0007669"/>
    <property type="project" value="TreeGrafter"/>
</dbReference>
<evidence type="ECO:0000256" key="6">
    <source>
        <dbReference type="ARBA" id="ARBA00023242"/>
    </source>
</evidence>
<keyword evidence="3" id="KW-0677">Repeat</keyword>
<dbReference type="GO" id="GO:0008270">
    <property type="term" value="F:zinc ion binding"/>
    <property type="evidence" value="ECO:0007669"/>
    <property type="project" value="UniProtKB-KW"/>
</dbReference>
<sequence>MVWPIIEFTIYIFLSIIIFVLMCTKLCNQRNKLNTKLYEKKLDILHKKFLQYHSKQKQSQQIDQSKQMDEENQQKNPKKKSKELECITHDIGNFKIMDQQLQNVNILKIMRLVKVNGESFKNSKMSDIKLYQKVRWFQLIEYQNIIINKLFSQVKVYEKSKLRLVWFLAQQQIKRKSVFYLILKDEKIGYLHRIASIFIFNIEIAAILVLCQSIRRTFIFSWYNLDSEYQHIKQKITEIQQIKSSCFKLSKGTTNIIISVTILVVAVYQSICMSSEINYNIDYLIALTWLTICVLEVFLFRNFYIIAFNYFLQFINTVSQLQQNIRTILLVYFIIEKIQKKGKARETDDIRRSIMQKINTQQKIQMQKQMTKVKTQKAKSDKQLQKTEKQQTQKPIIEDKEAQDQKQEQNEVDEKNQNEQQKEDIYGDIDDLFNFSSSFFEEDFDVDDDTQKQESQSNNLRESENNNNNNILPQSILNRNTNSINSYKVEQNDDNILEVNQQETTKENHQALDKISQEIVECNTEQNNNIEKKLNTSLAFHDESVIQEEQHVIIDTNTELKQPKNKKNYTYSRILNSSCEIYTVKQLPQIGSNNGNTSDIKSFQTSEAFNQNNYNKNNSNILTFNEFKQNICENMQNKQSVHNDNSLTINREISIGRINNLQVCNIMKLQDQKKYENDVSFLKNLAELKTIKQNNIVSLNKTNNEISIFGQKETSFLVSDEIIQNNQQKNNNSESNILNKSELLEILKPCGLNFQQNA</sequence>
<dbReference type="PANTHER" id="PTHR46543:SF1">
    <property type="entry name" value="ZINC FINGER CCHC DOMAIN-CONTAINING PROTEIN 7"/>
    <property type="match status" value="1"/>
</dbReference>
<dbReference type="KEGG" id="tet:TTHERM_00408790"/>
<evidence type="ECO:0000313" key="10">
    <source>
        <dbReference type="Proteomes" id="UP000009168"/>
    </source>
</evidence>
<keyword evidence="8 9" id="KW-0812">Transmembrane</keyword>